<feature type="non-terminal residue" evidence="4">
    <location>
        <position position="1"/>
    </location>
</feature>
<dbReference type="EC" id="3.1.1.29" evidence="1"/>
<evidence type="ECO:0000313" key="4">
    <source>
        <dbReference type="EMBL" id="PIO35893.1"/>
    </source>
</evidence>
<comment type="catalytic activity">
    <reaction evidence="3">
        <text>an N-acyl-L-alpha-aminoacyl-tRNA + H2O = an N-acyl-L-amino acid + a tRNA + H(+)</text>
        <dbReference type="Rhea" id="RHEA:54448"/>
        <dbReference type="Rhea" id="RHEA-COMP:10123"/>
        <dbReference type="Rhea" id="RHEA-COMP:13883"/>
        <dbReference type="ChEBI" id="CHEBI:15377"/>
        <dbReference type="ChEBI" id="CHEBI:15378"/>
        <dbReference type="ChEBI" id="CHEBI:59874"/>
        <dbReference type="ChEBI" id="CHEBI:78442"/>
        <dbReference type="ChEBI" id="CHEBI:138191"/>
        <dbReference type="EC" id="3.1.1.29"/>
    </reaction>
</comment>
<dbReference type="GO" id="GO:0004045">
    <property type="term" value="F:peptidyl-tRNA hydrolase activity"/>
    <property type="evidence" value="ECO:0007669"/>
    <property type="project" value="UniProtKB-EC"/>
</dbReference>
<dbReference type="Pfam" id="PF01981">
    <property type="entry name" value="PTH2"/>
    <property type="match status" value="1"/>
</dbReference>
<dbReference type="Gene3D" id="3.40.1490.10">
    <property type="entry name" value="Bit1"/>
    <property type="match status" value="1"/>
</dbReference>
<proteinExistence type="predicted"/>
<dbReference type="AlphaFoldDB" id="A0A2G9S8Y6"/>
<dbReference type="SUPFAM" id="SSF102462">
    <property type="entry name" value="Peptidyl-tRNA hydrolase II"/>
    <property type="match status" value="1"/>
</dbReference>
<dbReference type="InterPro" id="IPR023476">
    <property type="entry name" value="Pep_tRNA_hydro_II_dom_sf"/>
</dbReference>
<evidence type="ECO:0000256" key="2">
    <source>
        <dbReference type="ARBA" id="ARBA00022801"/>
    </source>
</evidence>
<name>A0A2G9S8Y6_AQUCT</name>
<dbReference type="InterPro" id="IPR042237">
    <property type="entry name" value="PTRHD1"/>
</dbReference>
<organism evidence="4">
    <name type="scientific">Aquarana catesbeiana</name>
    <name type="common">American bullfrog</name>
    <name type="synonym">Rana catesbeiana</name>
    <dbReference type="NCBI Taxonomy" id="8400"/>
    <lineage>
        <taxon>Eukaryota</taxon>
        <taxon>Metazoa</taxon>
        <taxon>Chordata</taxon>
        <taxon>Craniata</taxon>
        <taxon>Vertebrata</taxon>
        <taxon>Euteleostomi</taxon>
        <taxon>Amphibia</taxon>
        <taxon>Batrachia</taxon>
        <taxon>Anura</taxon>
        <taxon>Neobatrachia</taxon>
        <taxon>Ranoidea</taxon>
        <taxon>Ranidae</taxon>
        <taxon>Aquarana</taxon>
    </lineage>
</organism>
<evidence type="ECO:0000256" key="1">
    <source>
        <dbReference type="ARBA" id="ARBA00013260"/>
    </source>
</evidence>
<protein>
    <recommendedName>
        <fullName evidence="1">peptidyl-tRNA hydrolase</fullName>
        <ecNumber evidence="1">3.1.1.29</ecNumber>
    </recommendedName>
</protein>
<dbReference type="PANTHER" id="PTHR46194:SF1">
    <property type="entry name" value="PEPTIDYL-TRNA HYDROLASE PTRHD1-RELATED"/>
    <property type="match status" value="1"/>
</dbReference>
<dbReference type="PANTHER" id="PTHR46194">
    <property type="entry name" value="PEPTIDYL-TRNA HYDROLASE PTRHD1-RELATED"/>
    <property type="match status" value="1"/>
</dbReference>
<evidence type="ECO:0000256" key="3">
    <source>
        <dbReference type="ARBA" id="ARBA00048707"/>
    </source>
</evidence>
<gene>
    <name evidence="4" type="ORF">AB205_0004560</name>
</gene>
<keyword evidence="2" id="KW-0378">Hydrolase</keyword>
<sequence>TALTVRVRSPGMAGIVQYVVLRKDLQAGLGWPLGALVAQACHAATAAIHLHYDHPHTREMPVPDEVTLTGLAETLKQANIDHKLWTEQPENIPTCIALRPYRKEEVHPYLKRFKLLK</sequence>
<dbReference type="OrthoDB" id="201213at2759"/>
<accession>A0A2G9S8Y6</accession>
<reference evidence="4" key="1">
    <citation type="submission" date="2017-08" db="EMBL/GenBank/DDBJ databases">
        <title>Assembly of the North American Bullfrog Genome.</title>
        <authorList>
            <person name="Warren R.L."/>
            <person name="Vandervalk B.P."/>
            <person name="Kucuk E."/>
            <person name="Birol I."/>
            <person name="Helbing C."/>
            <person name="Pandoh P."/>
            <person name="Behsaz B."/>
            <person name="Mohamadi H."/>
            <person name="Chu J."/>
            <person name="Jackman S."/>
            <person name="Hammond S.A."/>
            <person name="Veldhoen N."/>
            <person name="Kirk H."/>
            <person name="Zhao Y."/>
            <person name="Coope R."/>
            <person name="Pleasance S."/>
            <person name="Moore R."/>
            <person name="Holt R."/>
        </authorList>
    </citation>
    <scope>NUCLEOTIDE SEQUENCE</scope>
    <source>
        <strain evidence="4">Bruno</strain>
        <tissue evidence="4">Liver</tissue>
    </source>
</reference>
<dbReference type="InterPro" id="IPR002833">
    <property type="entry name" value="PTH2"/>
</dbReference>
<dbReference type="EMBL" id="KV926537">
    <property type="protein sequence ID" value="PIO35893.1"/>
    <property type="molecule type" value="Genomic_DNA"/>
</dbReference>